<keyword evidence="1" id="KW-0560">Oxidoreductase</keyword>
<dbReference type="Gene3D" id="3.40.50.720">
    <property type="entry name" value="NAD(P)-binding Rossmann-like Domain"/>
    <property type="match status" value="1"/>
</dbReference>
<evidence type="ECO:0000256" key="1">
    <source>
        <dbReference type="ARBA" id="ARBA00023002"/>
    </source>
</evidence>
<evidence type="ECO:0000313" key="2">
    <source>
        <dbReference type="EMBL" id="GAA5172947.1"/>
    </source>
</evidence>
<dbReference type="NCBIfam" id="NF004513">
    <property type="entry name" value="PRK05854.1"/>
    <property type="match status" value="1"/>
</dbReference>
<sequence>MAHWTAADIPDLSGKVALVTGANTGLGFEESLELAKHGARVLLAARNPEKGAAAIARLRDRVPGANVELVSLDLADLDSVRALAADLTGRLDRLDLLLNNAGVMAPPQRRTTAQGFELQFGTNHLGHFALTGLLLPLLSATEGARVVTLSSFMHKLGRLNFDDLQSERFYTPYFTYSTSKLANAVFTLELDRRLRAAGLGVLSVGAHPGYSATELQTSGPSLAGGGPLARLNGKVTGLVTPFVAQSAPRGAEPALRAATDPAVRGGEYYGPNLEFRGHPVRARYISRAHDESAGERLWAASARLTAVEYPRPAAPR</sequence>
<dbReference type="PANTHER" id="PTHR43157">
    <property type="entry name" value="PHOSPHATIDYLINOSITOL-GLYCAN BIOSYNTHESIS CLASS F PROTEIN-RELATED"/>
    <property type="match status" value="1"/>
</dbReference>
<dbReference type="PANTHER" id="PTHR43157:SF31">
    <property type="entry name" value="PHOSPHATIDYLINOSITOL-GLYCAN BIOSYNTHESIS CLASS F PROTEIN"/>
    <property type="match status" value="1"/>
</dbReference>
<dbReference type="SUPFAM" id="SSF51735">
    <property type="entry name" value="NAD(P)-binding Rossmann-fold domains"/>
    <property type="match status" value="1"/>
</dbReference>
<comment type="caution">
    <text evidence="2">The sequence shown here is derived from an EMBL/GenBank/DDBJ whole genome shotgun (WGS) entry which is preliminary data.</text>
</comment>
<protein>
    <submittedName>
        <fullName evidence="2">SDR family NAD(P)-dependent oxidoreductase</fullName>
    </submittedName>
</protein>
<dbReference type="PRINTS" id="PR00081">
    <property type="entry name" value="GDHRDH"/>
</dbReference>
<organism evidence="2 3">
    <name type="scientific">Pseudonocardia eucalypti</name>
    <dbReference type="NCBI Taxonomy" id="648755"/>
    <lineage>
        <taxon>Bacteria</taxon>
        <taxon>Bacillati</taxon>
        <taxon>Actinomycetota</taxon>
        <taxon>Actinomycetes</taxon>
        <taxon>Pseudonocardiales</taxon>
        <taxon>Pseudonocardiaceae</taxon>
        <taxon>Pseudonocardia</taxon>
    </lineage>
</organism>
<dbReference type="NCBIfam" id="NF004846">
    <property type="entry name" value="PRK06197.1"/>
    <property type="match status" value="1"/>
</dbReference>
<keyword evidence="3" id="KW-1185">Reference proteome</keyword>
<dbReference type="EMBL" id="BAABJP010000055">
    <property type="protein sequence ID" value="GAA5172947.1"/>
    <property type="molecule type" value="Genomic_DNA"/>
</dbReference>
<accession>A0ABP9R858</accession>
<dbReference type="InterPro" id="IPR002347">
    <property type="entry name" value="SDR_fam"/>
</dbReference>
<name>A0ABP9R858_9PSEU</name>
<reference evidence="3" key="1">
    <citation type="journal article" date="2019" name="Int. J. Syst. Evol. Microbiol.">
        <title>The Global Catalogue of Microorganisms (GCM) 10K type strain sequencing project: providing services to taxonomists for standard genome sequencing and annotation.</title>
        <authorList>
            <consortium name="The Broad Institute Genomics Platform"/>
            <consortium name="The Broad Institute Genome Sequencing Center for Infectious Disease"/>
            <person name="Wu L."/>
            <person name="Ma J."/>
        </authorList>
    </citation>
    <scope>NUCLEOTIDE SEQUENCE [LARGE SCALE GENOMIC DNA]</scope>
    <source>
        <strain evidence="3">JCM 18303</strain>
    </source>
</reference>
<proteinExistence type="predicted"/>
<dbReference type="RefSeq" id="WP_185065487.1">
    <property type="nucleotide sequence ID" value="NZ_BAABJP010000055.1"/>
</dbReference>
<dbReference type="Pfam" id="PF00106">
    <property type="entry name" value="adh_short"/>
    <property type="match status" value="1"/>
</dbReference>
<dbReference type="InterPro" id="IPR036291">
    <property type="entry name" value="NAD(P)-bd_dom_sf"/>
</dbReference>
<gene>
    <name evidence="2" type="ORF">GCM10023321_73520</name>
</gene>
<dbReference type="Proteomes" id="UP001428817">
    <property type="component" value="Unassembled WGS sequence"/>
</dbReference>
<evidence type="ECO:0000313" key="3">
    <source>
        <dbReference type="Proteomes" id="UP001428817"/>
    </source>
</evidence>